<dbReference type="GO" id="GO:0003677">
    <property type="term" value="F:DNA binding"/>
    <property type="evidence" value="ECO:0007669"/>
    <property type="project" value="UniProtKB-KW"/>
</dbReference>
<evidence type="ECO:0000259" key="6">
    <source>
        <dbReference type="Pfam" id="PF07638"/>
    </source>
</evidence>
<dbReference type="InterPro" id="IPR013325">
    <property type="entry name" value="RNA_pol_sigma_r2"/>
</dbReference>
<evidence type="ECO:0000256" key="1">
    <source>
        <dbReference type="ARBA" id="ARBA00010641"/>
    </source>
</evidence>
<evidence type="ECO:0000256" key="2">
    <source>
        <dbReference type="ARBA" id="ARBA00023015"/>
    </source>
</evidence>
<dbReference type="KEGG" id="smam:Mal15_62210"/>
<gene>
    <name evidence="7" type="ORF">Mal15_62210</name>
</gene>
<accession>A0A5B9MSX9</accession>
<dbReference type="SUPFAM" id="SSF88659">
    <property type="entry name" value="Sigma3 and sigma4 domains of RNA polymerase sigma factors"/>
    <property type="match status" value="1"/>
</dbReference>
<protein>
    <submittedName>
        <fullName evidence="7">RNA polymerase sigma factor</fullName>
    </submittedName>
</protein>
<reference evidence="7 8" key="1">
    <citation type="submission" date="2019-02" db="EMBL/GenBank/DDBJ databases">
        <title>Planctomycetal bacteria perform biofilm scaping via a novel small molecule.</title>
        <authorList>
            <person name="Jeske O."/>
            <person name="Boedeker C."/>
            <person name="Wiegand S."/>
            <person name="Breitling P."/>
            <person name="Kallscheuer N."/>
            <person name="Jogler M."/>
            <person name="Rohde M."/>
            <person name="Petersen J."/>
            <person name="Medema M.H."/>
            <person name="Surup F."/>
            <person name="Jogler C."/>
        </authorList>
    </citation>
    <scope>NUCLEOTIDE SEQUENCE [LARGE SCALE GENOMIC DNA]</scope>
    <source>
        <strain evidence="7 8">Mal15</strain>
    </source>
</reference>
<keyword evidence="2" id="KW-0805">Transcription regulation</keyword>
<dbReference type="Gene3D" id="1.10.1740.10">
    <property type="match status" value="1"/>
</dbReference>
<evidence type="ECO:0000313" key="8">
    <source>
        <dbReference type="Proteomes" id="UP000321353"/>
    </source>
</evidence>
<evidence type="ECO:0000256" key="3">
    <source>
        <dbReference type="ARBA" id="ARBA00023082"/>
    </source>
</evidence>
<dbReference type="Gene3D" id="1.10.10.60">
    <property type="entry name" value="Homeodomain-like"/>
    <property type="match status" value="1"/>
</dbReference>
<dbReference type="Pfam" id="PF07638">
    <property type="entry name" value="Sigma70_ECF"/>
    <property type="match status" value="1"/>
</dbReference>
<dbReference type="RefSeq" id="WP_167547128.1">
    <property type="nucleotide sequence ID" value="NZ_CP036264.1"/>
</dbReference>
<dbReference type="EMBL" id="CP036264">
    <property type="protein sequence ID" value="QEG02138.1"/>
    <property type="molecule type" value="Genomic_DNA"/>
</dbReference>
<keyword evidence="3" id="KW-0731">Sigma factor</keyword>
<feature type="domain" description="RNA polymerase sigma-70 ECF-like HTH" evidence="6">
    <location>
        <begin position="23"/>
        <end position="203"/>
    </location>
</feature>
<dbReference type="SUPFAM" id="SSF88946">
    <property type="entry name" value="Sigma2 domain of RNA polymerase sigma factors"/>
    <property type="match status" value="1"/>
</dbReference>
<organism evidence="7 8">
    <name type="scientific">Stieleria maiorica</name>
    <dbReference type="NCBI Taxonomy" id="2795974"/>
    <lineage>
        <taxon>Bacteria</taxon>
        <taxon>Pseudomonadati</taxon>
        <taxon>Planctomycetota</taxon>
        <taxon>Planctomycetia</taxon>
        <taxon>Pirellulales</taxon>
        <taxon>Pirellulaceae</taxon>
        <taxon>Stieleria</taxon>
    </lineage>
</organism>
<dbReference type="GO" id="GO:0006352">
    <property type="term" value="P:DNA-templated transcription initiation"/>
    <property type="evidence" value="ECO:0007669"/>
    <property type="project" value="InterPro"/>
</dbReference>
<dbReference type="InterPro" id="IPR039425">
    <property type="entry name" value="RNA_pol_sigma-70-like"/>
</dbReference>
<dbReference type="InterPro" id="IPR014284">
    <property type="entry name" value="RNA_pol_sigma-70_dom"/>
</dbReference>
<dbReference type="InterPro" id="IPR053812">
    <property type="entry name" value="HTH_Sigma70_ECF-like"/>
</dbReference>
<dbReference type="Proteomes" id="UP000321353">
    <property type="component" value="Chromosome"/>
</dbReference>
<keyword evidence="8" id="KW-1185">Reference proteome</keyword>
<dbReference type="GO" id="GO:0016987">
    <property type="term" value="F:sigma factor activity"/>
    <property type="evidence" value="ECO:0007669"/>
    <property type="project" value="UniProtKB-KW"/>
</dbReference>
<sequence length="222" mass="25390">MSEYGASEHRDGSSGFPAQRSADFAAFQDRLQRGEADAVRKLFDDYSRRLVYLAGKNIHPALLKRFDGEDIVQSVFRTFFRRHEAGGFQIAHSQQLWQLLVTLTLRKTRSHARKHTADQRDAQAERAVRDDMQMLSHQPSAEDALALWEEIDLVIEGLPPKTGEIIAMRLEGRSKSEIAGQLQVSRQTIHRILNLVQERLERRFTLFSDEAATDPEKKSDSM</sequence>
<keyword evidence="5" id="KW-0804">Transcription</keyword>
<comment type="similarity">
    <text evidence="1">Belongs to the sigma-70 factor family. ECF subfamily.</text>
</comment>
<dbReference type="NCBIfam" id="TIGR02937">
    <property type="entry name" value="sigma70-ECF"/>
    <property type="match status" value="1"/>
</dbReference>
<keyword evidence="4" id="KW-0238">DNA-binding</keyword>
<dbReference type="PANTHER" id="PTHR43133:SF8">
    <property type="entry name" value="RNA POLYMERASE SIGMA FACTOR HI_1459-RELATED"/>
    <property type="match status" value="1"/>
</dbReference>
<evidence type="ECO:0000256" key="4">
    <source>
        <dbReference type="ARBA" id="ARBA00023125"/>
    </source>
</evidence>
<dbReference type="InterPro" id="IPR013324">
    <property type="entry name" value="RNA_pol_sigma_r3/r4-like"/>
</dbReference>
<dbReference type="AlphaFoldDB" id="A0A5B9MSX9"/>
<name>A0A5B9MSX9_9BACT</name>
<dbReference type="PANTHER" id="PTHR43133">
    <property type="entry name" value="RNA POLYMERASE ECF-TYPE SIGMA FACTO"/>
    <property type="match status" value="1"/>
</dbReference>
<proteinExistence type="inferred from homology"/>
<evidence type="ECO:0000256" key="5">
    <source>
        <dbReference type="ARBA" id="ARBA00023163"/>
    </source>
</evidence>
<evidence type="ECO:0000313" key="7">
    <source>
        <dbReference type="EMBL" id="QEG02138.1"/>
    </source>
</evidence>